<dbReference type="FunFam" id="3.40.630.30:FF:000132">
    <property type="entry name" value="N-acetyltransferase 9-like protein"/>
    <property type="match status" value="1"/>
</dbReference>
<sequence length="200" mass="23093">MKINCQSKITGSLVVLVPYREIHVLKYHEWMSSEELQTLTASEPLSLEQEYEMQKTWTADEDKCTFIILDKAKYEETNNEVESMIGDTNVFMADETDATLAEIEIMIAETGYRKNGRGKESTLLMLKYGIEQLGVKQFQAKIGLDNIASIQMFQKLGFREISRSEVFNEVTLAATFDDEAFVRYMKDHLVQYSISHHYCE</sequence>
<name>E9GXU4_DAPPU</name>
<dbReference type="InParanoid" id="E9GXU4"/>
<dbReference type="AlphaFoldDB" id="E9GXU4"/>
<dbReference type="STRING" id="6669.E9GXU4"/>
<dbReference type="PANTHER" id="PTHR13256">
    <property type="entry name" value="N-ACETYLTRANSFERASE 9"/>
    <property type="match status" value="1"/>
</dbReference>
<proteinExistence type="inferred from homology"/>
<keyword evidence="2" id="KW-0808">Transferase</keyword>
<evidence type="ECO:0000313" key="5">
    <source>
        <dbReference type="EMBL" id="EFX75722.1"/>
    </source>
</evidence>
<dbReference type="InterPro" id="IPR039135">
    <property type="entry name" value="NAT9-like"/>
</dbReference>
<dbReference type="GO" id="GO:0008080">
    <property type="term" value="F:N-acetyltransferase activity"/>
    <property type="evidence" value="ECO:0007669"/>
    <property type="project" value="InterPro"/>
</dbReference>
<gene>
    <name evidence="5" type="ORF">DAPPUDRAFT_306678</name>
</gene>
<evidence type="ECO:0000256" key="2">
    <source>
        <dbReference type="ARBA" id="ARBA00022679"/>
    </source>
</evidence>
<dbReference type="HOGENOM" id="CLU_073102_1_1_1"/>
<dbReference type="PANTHER" id="PTHR13256:SF16">
    <property type="entry name" value="ALPHA_BETA-TUBULIN-N-ACETYLTRANSFERASE 9"/>
    <property type="match status" value="1"/>
</dbReference>
<protein>
    <recommendedName>
        <fullName evidence="4">N-acetyltransferase domain-containing protein</fullName>
    </recommendedName>
</protein>
<dbReference type="Pfam" id="PF13302">
    <property type="entry name" value="Acetyltransf_3"/>
    <property type="match status" value="1"/>
</dbReference>
<dbReference type="FunCoup" id="E9GXU4">
    <property type="interactions" value="1080"/>
</dbReference>
<evidence type="ECO:0000256" key="1">
    <source>
        <dbReference type="ARBA" id="ARBA00009342"/>
    </source>
</evidence>
<dbReference type="InterPro" id="IPR000182">
    <property type="entry name" value="GNAT_dom"/>
</dbReference>
<dbReference type="Proteomes" id="UP000000305">
    <property type="component" value="Unassembled WGS sequence"/>
</dbReference>
<dbReference type="SUPFAM" id="SSF55729">
    <property type="entry name" value="Acyl-CoA N-acyltransferases (Nat)"/>
    <property type="match status" value="1"/>
</dbReference>
<dbReference type="OrthoDB" id="5043642at2759"/>
<keyword evidence="6" id="KW-1185">Reference proteome</keyword>
<evidence type="ECO:0000313" key="6">
    <source>
        <dbReference type="Proteomes" id="UP000000305"/>
    </source>
</evidence>
<dbReference type="eggNOG" id="KOG4135">
    <property type="taxonomic scope" value="Eukaryota"/>
</dbReference>
<organism evidence="5 6">
    <name type="scientific">Daphnia pulex</name>
    <name type="common">Water flea</name>
    <dbReference type="NCBI Taxonomy" id="6669"/>
    <lineage>
        <taxon>Eukaryota</taxon>
        <taxon>Metazoa</taxon>
        <taxon>Ecdysozoa</taxon>
        <taxon>Arthropoda</taxon>
        <taxon>Crustacea</taxon>
        <taxon>Branchiopoda</taxon>
        <taxon>Diplostraca</taxon>
        <taxon>Cladocera</taxon>
        <taxon>Anomopoda</taxon>
        <taxon>Daphniidae</taxon>
        <taxon>Daphnia</taxon>
    </lineage>
</organism>
<comment type="similarity">
    <text evidence="1">Belongs to the acetyltransferase family. GNAT subfamily.</text>
</comment>
<evidence type="ECO:0000256" key="3">
    <source>
        <dbReference type="ARBA" id="ARBA00023315"/>
    </source>
</evidence>
<keyword evidence="3" id="KW-0012">Acyltransferase</keyword>
<dbReference type="OMA" id="WHVPRYH"/>
<accession>E9GXU4</accession>
<dbReference type="Gene3D" id="3.40.630.30">
    <property type="match status" value="1"/>
</dbReference>
<dbReference type="KEGG" id="dpx:DAPPUDRAFT_306678"/>
<evidence type="ECO:0000259" key="4">
    <source>
        <dbReference type="Pfam" id="PF13302"/>
    </source>
</evidence>
<feature type="domain" description="N-acetyltransferase" evidence="4">
    <location>
        <begin position="15"/>
        <end position="159"/>
    </location>
</feature>
<dbReference type="InterPro" id="IPR016181">
    <property type="entry name" value="Acyl_CoA_acyltransferase"/>
</dbReference>
<dbReference type="EMBL" id="GL732573">
    <property type="protein sequence ID" value="EFX75722.1"/>
    <property type="molecule type" value="Genomic_DNA"/>
</dbReference>
<reference evidence="5 6" key="1">
    <citation type="journal article" date="2011" name="Science">
        <title>The ecoresponsive genome of Daphnia pulex.</title>
        <authorList>
            <person name="Colbourne J.K."/>
            <person name="Pfrender M.E."/>
            <person name="Gilbert D."/>
            <person name="Thomas W.K."/>
            <person name="Tucker A."/>
            <person name="Oakley T.H."/>
            <person name="Tokishita S."/>
            <person name="Aerts A."/>
            <person name="Arnold G.J."/>
            <person name="Basu M.K."/>
            <person name="Bauer D.J."/>
            <person name="Caceres C.E."/>
            <person name="Carmel L."/>
            <person name="Casola C."/>
            <person name="Choi J.H."/>
            <person name="Detter J.C."/>
            <person name="Dong Q."/>
            <person name="Dusheyko S."/>
            <person name="Eads B.D."/>
            <person name="Frohlich T."/>
            <person name="Geiler-Samerotte K.A."/>
            <person name="Gerlach D."/>
            <person name="Hatcher P."/>
            <person name="Jogdeo S."/>
            <person name="Krijgsveld J."/>
            <person name="Kriventseva E.V."/>
            <person name="Kultz D."/>
            <person name="Laforsch C."/>
            <person name="Lindquist E."/>
            <person name="Lopez J."/>
            <person name="Manak J.R."/>
            <person name="Muller J."/>
            <person name="Pangilinan J."/>
            <person name="Patwardhan R.P."/>
            <person name="Pitluck S."/>
            <person name="Pritham E.J."/>
            <person name="Rechtsteiner A."/>
            <person name="Rho M."/>
            <person name="Rogozin I.B."/>
            <person name="Sakarya O."/>
            <person name="Salamov A."/>
            <person name="Schaack S."/>
            <person name="Shapiro H."/>
            <person name="Shiga Y."/>
            <person name="Skalitzky C."/>
            <person name="Smith Z."/>
            <person name="Souvorov A."/>
            <person name="Sung W."/>
            <person name="Tang Z."/>
            <person name="Tsuchiya D."/>
            <person name="Tu H."/>
            <person name="Vos H."/>
            <person name="Wang M."/>
            <person name="Wolf Y.I."/>
            <person name="Yamagata H."/>
            <person name="Yamada T."/>
            <person name="Ye Y."/>
            <person name="Shaw J.R."/>
            <person name="Andrews J."/>
            <person name="Crease T.J."/>
            <person name="Tang H."/>
            <person name="Lucas S.M."/>
            <person name="Robertson H.M."/>
            <person name="Bork P."/>
            <person name="Koonin E.V."/>
            <person name="Zdobnov E.M."/>
            <person name="Grigoriev I.V."/>
            <person name="Lynch M."/>
            <person name="Boore J.L."/>
        </authorList>
    </citation>
    <scope>NUCLEOTIDE SEQUENCE [LARGE SCALE GENOMIC DNA]</scope>
</reference>